<organism evidence="1">
    <name type="scientific">Sesamum angustifolium</name>
    <dbReference type="NCBI Taxonomy" id="2727405"/>
    <lineage>
        <taxon>Eukaryota</taxon>
        <taxon>Viridiplantae</taxon>
        <taxon>Streptophyta</taxon>
        <taxon>Embryophyta</taxon>
        <taxon>Tracheophyta</taxon>
        <taxon>Spermatophyta</taxon>
        <taxon>Magnoliopsida</taxon>
        <taxon>eudicotyledons</taxon>
        <taxon>Gunneridae</taxon>
        <taxon>Pentapetalae</taxon>
        <taxon>asterids</taxon>
        <taxon>lamiids</taxon>
        <taxon>Lamiales</taxon>
        <taxon>Pedaliaceae</taxon>
        <taxon>Sesamum</taxon>
    </lineage>
</organism>
<dbReference type="AlphaFoldDB" id="A0AAW2JW58"/>
<sequence>MGKPYSKAPIKESIAVNVASLKLRIKANNGIPKNNVPYKKPQRNLTLKEMQAKQYPFLELDVSGIFDDLLEANLINLPEIQRPEEAEQRDDPKYCKYHRLVGMRYKIASCSRTKLCN</sequence>
<dbReference type="PANTHER" id="PTHR33437">
    <property type="entry name" value="OS06G0361200 PROTEIN"/>
    <property type="match status" value="1"/>
</dbReference>
<reference evidence="1" key="2">
    <citation type="journal article" date="2024" name="Plant">
        <title>Genomic evolution and insights into agronomic trait innovations of Sesamum species.</title>
        <authorList>
            <person name="Miao H."/>
            <person name="Wang L."/>
            <person name="Qu L."/>
            <person name="Liu H."/>
            <person name="Sun Y."/>
            <person name="Le M."/>
            <person name="Wang Q."/>
            <person name="Wei S."/>
            <person name="Zheng Y."/>
            <person name="Lin W."/>
            <person name="Duan Y."/>
            <person name="Cao H."/>
            <person name="Xiong S."/>
            <person name="Wang X."/>
            <person name="Wei L."/>
            <person name="Li C."/>
            <person name="Ma Q."/>
            <person name="Ju M."/>
            <person name="Zhao R."/>
            <person name="Li G."/>
            <person name="Mu C."/>
            <person name="Tian Q."/>
            <person name="Mei H."/>
            <person name="Zhang T."/>
            <person name="Gao T."/>
            <person name="Zhang H."/>
        </authorList>
    </citation>
    <scope>NUCLEOTIDE SEQUENCE</scope>
    <source>
        <strain evidence="1">G01</strain>
    </source>
</reference>
<proteinExistence type="predicted"/>
<gene>
    <name evidence="1" type="ORF">Sangu_3155500</name>
</gene>
<evidence type="ECO:0000313" key="1">
    <source>
        <dbReference type="EMBL" id="KAL0298192.1"/>
    </source>
</evidence>
<reference evidence="1" key="1">
    <citation type="submission" date="2020-06" db="EMBL/GenBank/DDBJ databases">
        <authorList>
            <person name="Li T."/>
            <person name="Hu X."/>
            <person name="Zhang T."/>
            <person name="Song X."/>
            <person name="Zhang H."/>
            <person name="Dai N."/>
            <person name="Sheng W."/>
            <person name="Hou X."/>
            <person name="Wei L."/>
        </authorList>
    </citation>
    <scope>NUCLEOTIDE SEQUENCE</scope>
    <source>
        <strain evidence="1">G01</strain>
        <tissue evidence="1">Leaf</tissue>
    </source>
</reference>
<protein>
    <submittedName>
        <fullName evidence="1">Uncharacterized protein</fullName>
    </submittedName>
</protein>
<dbReference type="PANTHER" id="PTHR33437:SF2">
    <property type="entry name" value="OS06G0361200 PROTEIN"/>
    <property type="match status" value="1"/>
</dbReference>
<dbReference type="EMBL" id="JACGWK010000470">
    <property type="protein sequence ID" value="KAL0298192.1"/>
    <property type="molecule type" value="Genomic_DNA"/>
</dbReference>
<name>A0AAW2JW58_9LAMI</name>
<comment type="caution">
    <text evidence="1">The sequence shown here is derived from an EMBL/GenBank/DDBJ whole genome shotgun (WGS) entry which is preliminary data.</text>
</comment>
<accession>A0AAW2JW58</accession>